<organism evidence="1 2">
    <name type="scientific">Steinernema glaseri</name>
    <dbReference type="NCBI Taxonomy" id="37863"/>
    <lineage>
        <taxon>Eukaryota</taxon>
        <taxon>Metazoa</taxon>
        <taxon>Ecdysozoa</taxon>
        <taxon>Nematoda</taxon>
        <taxon>Chromadorea</taxon>
        <taxon>Rhabditida</taxon>
        <taxon>Tylenchina</taxon>
        <taxon>Panagrolaimomorpha</taxon>
        <taxon>Strongyloidoidea</taxon>
        <taxon>Steinernematidae</taxon>
        <taxon>Steinernema</taxon>
    </lineage>
</organism>
<evidence type="ECO:0000313" key="1">
    <source>
        <dbReference type="Proteomes" id="UP000095287"/>
    </source>
</evidence>
<keyword evidence="1" id="KW-1185">Reference proteome</keyword>
<evidence type="ECO:0000313" key="2">
    <source>
        <dbReference type="WBParaSite" id="L893_g15601.t1"/>
    </source>
</evidence>
<proteinExistence type="predicted"/>
<name>A0A1I7YEP3_9BILA</name>
<dbReference type="WBParaSite" id="L893_g15601.t1">
    <property type="protein sequence ID" value="L893_g15601.t1"/>
    <property type="gene ID" value="L893_g15601"/>
</dbReference>
<accession>A0A1I7YEP3</accession>
<reference evidence="2" key="1">
    <citation type="submission" date="2016-11" db="UniProtKB">
        <authorList>
            <consortium name="WormBaseParasite"/>
        </authorList>
    </citation>
    <scope>IDENTIFICATION</scope>
</reference>
<sequence>MVASSPERRTTVLSGDVGVFDLCARANRRQINAVFVCPHHHGIDRPKKLFALLDLPFESTFQPLPSCFASCGQQSRPLRHLNETLYLCPAHAI</sequence>
<dbReference type="AlphaFoldDB" id="A0A1I7YEP3"/>
<dbReference type="Proteomes" id="UP000095287">
    <property type="component" value="Unplaced"/>
</dbReference>
<protein>
    <submittedName>
        <fullName evidence="2">Usp domain-containing protein</fullName>
    </submittedName>
</protein>